<dbReference type="InterPro" id="IPR010432">
    <property type="entry name" value="RDD"/>
</dbReference>
<dbReference type="Pfam" id="PF06271">
    <property type="entry name" value="RDD"/>
    <property type="match status" value="1"/>
</dbReference>
<feature type="transmembrane region" description="Helical" evidence="6">
    <location>
        <begin position="140"/>
        <end position="159"/>
    </location>
</feature>
<dbReference type="PANTHER" id="PTHR36115">
    <property type="entry name" value="PROLINE-RICH ANTIGEN HOMOLOG-RELATED"/>
    <property type="match status" value="1"/>
</dbReference>
<name>A0ABX8F950_9BACI</name>
<reference evidence="8 9" key="1">
    <citation type="submission" date="2021-03" db="EMBL/GenBank/DDBJ databases">
        <title>The first data on the complete genome of the tetrodotoxin-producing bacterium.</title>
        <authorList>
            <person name="Melnikova D.I."/>
            <person name="Nijland R."/>
            <person name="Magarlamov T.Y."/>
        </authorList>
    </citation>
    <scope>NUCLEOTIDE SEQUENCE [LARGE SCALE GENOMIC DNA]</scope>
    <source>
        <strain evidence="8 9">1839</strain>
    </source>
</reference>
<evidence type="ECO:0000256" key="4">
    <source>
        <dbReference type="ARBA" id="ARBA00022989"/>
    </source>
</evidence>
<sequence>MTDDKRLDAELEKNEIHAQTDEYPSADESMHSSAMAIQQTGHIRFAGFWMRFWAYLADIIVIGSIDRLLINPLFRLLDLPLYETGLFSMMTIATALTFYLYFVLMTKFFGQTLGKMIFGLKVVQLNGEKLSWNTVLFREWIGRFISGYIIVLYVIVAFLPKKQGLHDLFVDTTVVHEK</sequence>
<feature type="transmembrane region" description="Helical" evidence="6">
    <location>
        <begin position="52"/>
        <end position="69"/>
    </location>
</feature>
<dbReference type="PANTHER" id="PTHR36115:SF9">
    <property type="entry name" value="LMO1584 PROTEIN"/>
    <property type="match status" value="1"/>
</dbReference>
<evidence type="ECO:0000256" key="2">
    <source>
        <dbReference type="ARBA" id="ARBA00022475"/>
    </source>
</evidence>
<evidence type="ECO:0000256" key="6">
    <source>
        <dbReference type="SAM" id="Phobius"/>
    </source>
</evidence>
<evidence type="ECO:0000259" key="7">
    <source>
        <dbReference type="Pfam" id="PF06271"/>
    </source>
</evidence>
<keyword evidence="2" id="KW-1003">Cell membrane</keyword>
<proteinExistence type="predicted"/>
<evidence type="ECO:0000256" key="3">
    <source>
        <dbReference type="ARBA" id="ARBA00022692"/>
    </source>
</evidence>
<evidence type="ECO:0000313" key="8">
    <source>
        <dbReference type="EMBL" id="QVY60679.1"/>
    </source>
</evidence>
<accession>A0ABX8F950</accession>
<comment type="subcellular location">
    <subcellularLocation>
        <location evidence="1">Cell membrane</location>
        <topology evidence="1">Multi-pass membrane protein</topology>
    </subcellularLocation>
</comment>
<dbReference type="Proteomes" id="UP000679247">
    <property type="component" value="Chromosome"/>
</dbReference>
<keyword evidence="3 6" id="KW-0812">Transmembrane</keyword>
<evidence type="ECO:0000256" key="1">
    <source>
        <dbReference type="ARBA" id="ARBA00004651"/>
    </source>
</evidence>
<protein>
    <submittedName>
        <fullName evidence="8">RDD family protein</fullName>
    </submittedName>
</protein>
<feature type="transmembrane region" description="Helical" evidence="6">
    <location>
        <begin position="81"/>
        <end position="102"/>
    </location>
</feature>
<keyword evidence="5 6" id="KW-0472">Membrane</keyword>
<keyword evidence="4 6" id="KW-1133">Transmembrane helix</keyword>
<dbReference type="InterPro" id="IPR051791">
    <property type="entry name" value="Pra-immunoreactive"/>
</dbReference>
<evidence type="ECO:0000313" key="9">
    <source>
        <dbReference type="Proteomes" id="UP000679247"/>
    </source>
</evidence>
<feature type="domain" description="RDD" evidence="7">
    <location>
        <begin position="46"/>
        <end position="169"/>
    </location>
</feature>
<gene>
    <name evidence="8" type="ORF">J1899_16945</name>
</gene>
<keyword evidence="9" id="KW-1185">Reference proteome</keyword>
<dbReference type="EMBL" id="CP071709">
    <property type="protein sequence ID" value="QVY60679.1"/>
    <property type="molecule type" value="Genomic_DNA"/>
</dbReference>
<evidence type="ECO:0000256" key="5">
    <source>
        <dbReference type="ARBA" id="ARBA00023136"/>
    </source>
</evidence>
<organism evidence="8 9">
    <name type="scientific">Cytobacillus gottheilii</name>
    <dbReference type="NCBI Taxonomy" id="859144"/>
    <lineage>
        <taxon>Bacteria</taxon>
        <taxon>Bacillati</taxon>
        <taxon>Bacillota</taxon>
        <taxon>Bacilli</taxon>
        <taxon>Bacillales</taxon>
        <taxon>Bacillaceae</taxon>
        <taxon>Cytobacillus</taxon>
    </lineage>
</organism>